<name>A0A9W9H7P1_9EURO</name>
<evidence type="ECO:0000313" key="1">
    <source>
        <dbReference type="EMBL" id="KAJ5139206.1"/>
    </source>
</evidence>
<sequence length="209" mass="23836">MAWSGLKPRTSLRHITLPQVSDLGDLFNWQRNIETTLQHFGLVQLISQQLKGPGADHPDVDKWGQWSVIVPQWLLNTICSIEPELLLSLKRYAQILIYADASCTGIISMTSNHDLHRTGHLFVLWRMHRCQFDTLEGYREQVVICSAFKTGLCYCSAAKVRIYRLQEEVPSNCILAHRLIALYDGDNATMNRAQFDKFVESLITGGMPF</sequence>
<evidence type="ECO:0000313" key="2">
    <source>
        <dbReference type="Proteomes" id="UP001149079"/>
    </source>
</evidence>
<proteinExistence type="predicted"/>
<dbReference type="AlphaFoldDB" id="A0A9W9H7P1"/>
<dbReference type="RefSeq" id="XP_056523855.1">
    <property type="nucleotide sequence ID" value="XM_056664798.1"/>
</dbReference>
<comment type="caution">
    <text evidence="1">The sequence shown here is derived from an EMBL/GenBank/DDBJ whole genome shotgun (WGS) entry which is preliminary data.</text>
</comment>
<dbReference type="Proteomes" id="UP001149079">
    <property type="component" value="Unassembled WGS sequence"/>
</dbReference>
<dbReference type="OrthoDB" id="4288007at2759"/>
<organism evidence="1 2">
    <name type="scientific">Penicillium bovifimosum</name>
    <dbReference type="NCBI Taxonomy" id="126998"/>
    <lineage>
        <taxon>Eukaryota</taxon>
        <taxon>Fungi</taxon>
        <taxon>Dikarya</taxon>
        <taxon>Ascomycota</taxon>
        <taxon>Pezizomycotina</taxon>
        <taxon>Eurotiomycetes</taxon>
        <taxon>Eurotiomycetidae</taxon>
        <taxon>Eurotiales</taxon>
        <taxon>Aspergillaceae</taxon>
        <taxon>Penicillium</taxon>
    </lineage>
</organism>
<accession>A0A9W9H7P1</accession>
<keyword evidence="2" id="KW-1185">Reference proteome</keyword>
<dbReference type="GeneID" id="81403968"/>
<gene>
    <name evidence="1" type="ORF">N7515_004054</name>
</gene>
<reference evidence="1" key="1">
    <citation type="submission" date="2022-11" db="EMBL/GenBank/DDBJ databases">
        <authorList>
            <person name="Petersen C."/>
        </authorList>
    </citation>
    <scope>NUCLEOTIDE SEQUENCE</scope>
    <source>
        <strain evidence="1">IBT 22155</strain>
    </source>
</reference>
<protein>
    <submittedName>
        <fullName evidence="1">Uncharacterized protein</fullName>
    </submittedName>
</protein>
<reference evidence="1" key="2">
    <citation type="journal article" date="2023" name="IMA Fungus">
        <title>Comparative genomic study of the Penicillium genus elucidates a diverse pangenome and 15 lateral gene transfer events.</title>
        <authorList>
            <person name="Petersen C."/>
            <person name="Sorensen T."/>
            <person name="Nielsen M.R."/>
            <person name="Sondergaard T.E."/>
            <person name="Sorensen J.L."/>
            <person name="Fitzpatrick D.A."/>
            <person name="Frisvad J.C."/>
            <person name="Nielsen K.L."/>
        </authorList>
    </citation>
    <scope>NUCLEOTIDE SEQUENCE</scope>
    <source>
        <strain evidence="1">IBT 22155</strain>
    </source>
</reference>
<dbReference type="EMBL" id="JAPQKL010000003">
    <property type="protein sequence ID" value="KAJ5139206.1"/>
    <property type="molecule type" value="Genomic_DNA"/>
</dbReference>